<comment type="subcellular location">
    <subcellularLocation>
        <location evidence="1">Nucleus</location>
    </subcellularLocation>
</comment>
<dbReference type="GO" id="GO:0003700">
    <property type="term" value="F:DNA-binding transcription factor activity"/>
    <property type="evidence" value="ECO:0007669"/>
    <property type="project" value="InterPro"/>
</dbReference>
<dbReference type="GO" id="GO:0005634">
    <property type="term" value="C:nucleus"/>
    <property type="evidence" value="ECO:0007669"/>
    <property type="project" value="UniProtKB-SubCell"/>
</dbReference>
<feature type="compositionally biased region" description="Basic and acidic residues" evidence="11">
    <location>
        <begin position="1"/>
        <end position="14"/>
    </location>
</feature>
<evidence type="ECO:0000256" key="4">
    <source>
        <dbReference type="ARBA" id="ARBA00023015"/>
    </source>
</evidence>
<feature type="coiled-coil region" evidence="10">
    <location>
        <begin position="282"/>
        <end position="309"/>
    </location>
</feature>
<dbReference type="InterPro" id="IPR000232">
    <property type="entry name" value="HSF_DNA-bd"/>
</dbReference>
<feature type="domain" description="HSF-type DNA-binding" evidence="12">
    <location>
        <begin position="142"/>
        <end position="262"/>
    </location>
</feature>
<proteinExistence type="inferred from homology"/>
<keyword evidence="4" id="KW-0805">Transcription regulation</keyword>
<dbReference type="InterPro" id="IPR036388">
    <property type="entry name" value="WH-like_DNA-bd_sf"/>
</dbReference>
<evidence type="ECO:0000256" key="1">
    <source>
        <dbReference type="ARBA" id="ARBA00004123"/>
    </source>
</evidence>
<keyword evidence="6" id="KW-0238">DNA-binding</keyword>
<keyword evidence="8" id="KW-0539">Nucleus</keyword>
<gene>
    <name evidence="13" type="ORF">PanWU01x14_329000</name>
</gene>
<evidence type="ECO:0000256" key="9">
    <source>
        <dbReference type="RuleBase" id="RU004020"/>
    </source>
</evidence>
<dbReference type="PRINTS" id="PR00056">
    <property type="entry name" value="HSFDOMAIN"/>
</dbReference>
<comment type="similarity">
    <text evidence="9">Belongs to the HSF family.</text>
</comment>
<dbReference type="Proteomes" id="UP000237105">
    <property type="component" value="Unassembled WGS sequence"/>
</dbReference>
<keyword evidence="3" id="KW-0597">Phosphoprotein</keyword>
<dbReference type="GO" id="GO:0034605">
    <property type="term" value="P:cellular response to heat"/>
    <property type="evidence" value="ECO:0007669"/>
    <property type="project" value="TreeGrafter"/>
</dbReference>
<dbReference type="GO" id="GO:0006357">
    <property type="term" value="P:regulation of transcription by RNA polymerase II"/>
    <property type="evidence" value="ECO:0007669"/>
    <property type="project" value="TreeGrafter"/>
</dbReference>
<feature type="compositionally biased region" description="Basic and acidic residues" evidence="11">
    <location>
        <begin position="591"/>
        <end position="601"/>
    </location>
</feature>
<evidence type="ECO:0000256" key="10">
    <source>
        <dbReference type="SAM" id="Coils"/>
    </source>
</evidence>
<dbReference type="SUPFAM" id="SSF46785">
    <property type="entry name" value="Winged helix' DNA-binding domain"/>
    <property type="match status" value="1"/>
</dbReference>
<evidence type="ECO:0000313" key="13">
    <source>
        <dbReference type="EMBL" id="PON36340.1"/>
    </source>
</evidence>
<protein>
    <submittedName>
        <fullName evidence="13">Heat shock transcription factor</fullName>
    </submittedName>
</protein>
<dbReference type="AlphaFoldDB" id="A0A2P5AII4"/>
<keyword evidence="7" id="KW-0804">Transcription</keyword>
<dbReference type="PANTHER" id="PTHR10015">
    <property type="entry name" value="HEAT SHOCK TRANSCRIPTION FACTOR"/>
    <property type="match status" value="1"/>
</dbReference>
<sequence>MNPKDEGFLPRSSEELESETFGFSSIGSEMAEPLGAQAQPFLSEPFFMDSAASFSMDSIKFSGSHSSSSFGFSPSEIEAFPSMNPSQSSSSPVFGFKAGNPVGEIAHTVPSTTGGEAGAPVTGSGTEFVAVPQPLECLLGSPVPPFLSKTFDLVDDPTLDPIISWGSTGGSFVVWDPLEFARLILPRNFKHNNFSSFVRQLNTYVGILVTPSVVTAVICMLMMDISAGAGHGFRKIDTDKWEFANEAFQRGKKHLLKSIQRRKATQSQQIASYIGSFTEAGKSGLEGKVERLRKEKSTLMQEVVELQQQQRGTVHLMEMVNKRIQSAEKRQKQMVSFFAKMLQNPSFIARLKQKEQQKEIGSSRVRRKFVTQQQHEIGEPDSSMEAQLVKYSPGWRNLGIPSAGPDVNPFPTEQGMAGNLVIDEENMPFQSQDFTSDKLTLSDEITAMQEFYRTADQAGVGASSMQTEDPLFKGKGILSPQQELNPEYYVSFPEDLIKGKSFPELSSTGMESIIKQDDMWSMGLDASAGMSSGGNELLDTPVTYEMPELGMISGSLDIWDLGSLQVGGSEVHKWSADESPFNEPENQASQPKDDIPKNMDP</sequence>
<dbReference type="InterPro" id="IPR036390">
    <property type="entry name" value="WH_DNA-bd_sf"/>
</dbReference>
<evidence type="ECO:0000256" key="8">
    <source>
        <dbReference type="ARBA" id="ARBA00023242"/>
    </source>
</evidence>
<keyword evidence="14" id="KW-1185">Reference proteome</keyword>
<feature type="region of interest" description="Disordered" evidence="11">
    <location>
        <begin position="1"/>
        <end position="29"/>
    </location>
</feature>
<dbReference type="EMBL" id="JXTB01000573">
    <property type="protein sequence ID" value="PON36340.1"/>
    <property type="molecule type" value="Genomic_DNA"/>
</dbReference>
<dbReference type="Gene3D" id="1.10.10.10">
    <property type="entry name" value="Winged helix-like DNA-binding domain superfamily/Winged helix DNA-binding domain"/>
    <property type="match status" value="1"/>
</dbReference>
<dbReference type="OrthoDB" id="60033at2759"/>
<evidence type="ECO:0000256" key="11">
    <source>
        <dbReference type="SAM" id="MobiDB-lite"/>
    </source>
</evidence>
<keyword evidence="10" id="KW-0175">Coiled coil</keyword>
<dbReference type="SMART" id="SM00415">
    <property type="entry name" value="HSF"/>
    <property type="match status" value="1"/>
</dbReference>
<evidence type="ECO:0000256" key="7">
    <source>
        <dbReference type="ARBA" id="ARBA00023163"/>
    </source>
</evidence>
<comment type="caution">
    <text evidence="13">The sequence shown here is derived from an EMBL/GenBank/DDBJ whole genome shotgun (WGS) entry which is preliminary data.</text>
</comment>
<dbReference type="STRING" id="3476.A0A2P5AII4"/>
<organism evidence="13 14">
    <name type="scientific">Parasponia andersonii</name>
    <name type="common">Sponia andersonii</name>
    <dbReference type="NCBI Taxonomy" id="3476"/>
    <lineage>
        <taxon>Eukaryota</taxon>
        <taxon>Viridiplantae</taxon>
        <taxon>Streptophyta</taxon>
        <taxon>Embryophyta</taxon>
        <taxon>Tracheophyta</taxon>
        <taxon>Spermatophyta</taxon>
        <taxon>Magnoliopsida</taxon>
        <taxon>eudicotyledons</taxon>
        <taxon>Gunneridae</taxon>
        <taxon>Pentapetalae</taxon>
        <taxon>rosids</taxon>
        <taxon>fabids</taxon>
        <taxon>Rosales</taxon>
        <taxon>Cannabaceae</taxon>
        <taxon>Parasponia</taxon>
    </lineage>
</organism>
<name>A0A2P5AII4_PARAD</name>
<feature type="region of interest" description="Disordered" evidence="11">
    <location>
        <begin position="569"/>
        <end position="601"/>
    </location>
</feature>
<evidence type="ECO:0000256" key="3">
    <source>
        <dbReference type="ARBA" id="ARBA00022553"/>
    </source>
</evidence>
<evidence type="ECO:0000259" key="12">
    <source>
        <dbReference type="SMART" id="SM00415"/>
    </source>
</evidence>
<evidence type="ECO:0000256" key="5">
    <source>
        <dbReference type="ARBA" id="ARBA00023016"/>
    </source>
</evidence>
<evidence type="ECO:0000256" key="6">
    <source>
        <dbReference type="ARBA" id="ARBA00023125"/>
    </source>
</evidence>
<keyword evidence="5 13" id="KW-0346">Stress response</keyword>
<accession>A0A2P5AII4</accession>
<evidence type="ECO:0000256" key="2">
    <source>
        <dbReference type="ARBA" id="ARBA00011233"/>
    </source>
</evidence>
<dbReference type="PANTHER" id="PTHR10015:SF337">
    <property type="entry name" value="HEAT STRESS TRANSCRIPTION FACTOR A-3"/>
    <property type="match status" value="1"/>
</dbReference>
<dbReference type="FunFam" id="1.10.10.10:FF:000037">
    <property type="entry name" value="Heat stress transcription factor B-4"/>
    <property type="match status" value="1"/>
</dbReference>
<reference evidence="14" key="1">
    <citation type="submission" date="2016-06" db="EMBL/GenBank/DDBJ databases">
        <title>Parallel loss of symbiosis genes in relatives of nitrogen-fixing non-legume Parasponia.</title>
        <authorList>
            <person name="Van Velzen R."/>
            <person name="Holmer R."/>
            <person name="Bu F."/>
            <person name="Rutten L."/>
            <person name="Van Zeijl A."/>
            <person name="Liu W."/>
            <person name="Santuari L."/>
            <person name="Cao Q."/>
            <person name="Sharma T."/>
            <person name="Shen D."/>
            <person name="Roswanjaya Y."/>
            <person name="Wardhani T."/>
            <person name="Kalhor M.S."/>
            <person name="Jansen J."/>
            <person name="Van den Hoogen J."/>
            <person name="Gungor B."/>
            <person name="Hartog M."/>
            <person name="Hontelez J."/>
            <person name="Verver J."/>
            <person name="Yang W.-C."/>
            <person name="Schijlen E."/>
            <person name="Repin R."/>
            <person name="Schilthuizen M."/>
            <person name="Schranz E."/>
            <person name="Heidstra R."/>
            <person name="Miyata K."/>
            <person name="Fedorova E."/>
            <person name="Kohlen W."/>
            <person name="Bisseling T."/>
            <person name="Smit S."/>
            <person name="Geurts R."/>
        </authorList>
    </citation>
    <scope>NUCLEOTIDE SEQUENCE [LARGE SCALE GENOMIC DNA]</scope>
    <source>
        <strain evidence="14">cv. WU1-14</strain>
    </source>
</reference>
<evidence type="ECO:0000313" key="14">
    <source>
        <dbReference type="Proteomes" id="UP000237105"/>
    </source>
</evidence>
<dbReference type="GO" id="GO:0000978">
    <property type="term" value="F:RNA polymerase II cis-regulatory region sequence-specific DNA binding"/>
    <property type="evidence" value="ECO:0007669"/>
    <property type="project" value="TreeGrafter"/>
</dbReference>
<comment type="subunit">
    <text evidence="2">Homotrimer.</text>
</comment>
<dbReference type="Pfam" id="PF00447">
    <property type="entry name" value="HSF_DNA-bind"/>
    <property type="match status" value="1"/>
</dbReference>